<name>A0A2H0C446_9BACT</name>
<dbReference type="PROSITE" id="PS50943">
    <property type="entry name" value="HTH_CROC1"/>
    <property type="match status" value="1"/>
</dbReference>
<gene>
    <name evidence="2" type="ORF">COW96_04600</name>
</gene>
<dbReference type="SMART" id="SM00530">
    <property type="entry name" value="HTH_XRE"/>
    <property type="match status" value="1"/>
</dbReference>
<dbReference type="InterPro" id="IPR010982">
    <property type="entry name" value="Lambda_DNA-bd_dom_sf"/>
</dbReference>
<evidence type="ECO:0000313" key="3">
    <source>
        <dbReference type="Proteomes" id="UP000230802"/>
    </source>
</evidence>
<comment type="caution">
    <text evidence="2">The sequence shown here is derived from an EMBL/GenBank/DDBJ whole genome shotgun (WGS) entry which is preliminary data.</text>
</comment>
<evidence type="ECO:0000313" key="2">
    <source>
        <dbReference type="EMBL" id="PIP64078.1"/>
    </source>
</evidence>
<dbReference type="AlphaFoldDB" id="A0A2H0C446"/>
<dbReference type="SUPFAM" id="SSF47413">
    <property type="entry name" value="lambda repressor-like DNA-binding domains"/>
    <property type="match status" value="1"/>
</dbReference>
<evidence type="ECO:0000259" key="1">
    <source>
        <dbReference type="PROSITE" id="PS50943"/>
    </source>
</evidence>
<dbReference type="Proteomes" id="UP000230802">
    <property type="component" value="Unassembled WGS sequence"/>
</dbReference>
<dbReference type="InterPro" id="IPR001387">
    <property type="entry name" value="Cro/C1-type_HTH"/>
</dbReference>
<accession>A0A2H0C446</accession>
<reference evidence="2 3" key="1">
    <citation type="submission" date="2017-09" db="EMBL/GenBank/DDBJ databases">
        <title>Depth-based differentiation of microbial function through sediment-hosted aquifers and enrichment of novel symbionts in the deep terrestrial subsurface.</title>
        <authorList>
            <person name="Probst A.J."/>
            <person name="Ladd B."/>
            <person name="Jarett J.K."/>
            <person name="Geller-Mcgrath D.E."/>
            <person name="Sieber C.M."/>
            <person name="Emerson J.B."/>
            <person name="Anantharaman K."/>
            <person name="Thomas B.C."/>
            <person name="Malmstrom R."/>
            <person name="Stieglmeier M."/>
            <person name="Klingl A."/>
            <person name="Woyke T."/>
            <person name="Ryan C.M."/>
            <person name="Banfield J.F."/>
        </authorList>
    </citation>
    <scope>NUCLEOTIDE SEQUENCE [LARGE SCALE GENOMIC DNA]</scope>
    <source>
        <strain evidence="2">CG22_combo_CG10-13_8_21_14_all_33_16</strain>
    </source>
</reference>
<dbReference type="GO" id="GO:0003677">
    <property type="term" value="F:DNA binding"/>
    <property type="evidence" value="ECO:0007669"/>
    <property type="project" value="InterPro"/>
</dbReference>
<sequence>MTKAIYSKDHKFVVEQLKKARIEAGLDQEKAAELLRKTQSYISKVESGQRRIDIVQLKEFAKIYKKEVDFFIKK</sequence>
<dbReference type="Pfam" id="PF01381">
    <property type="entry name" value="HTH_3"/>
    <property type="match status" value="1"/>
</dbReference>
<dbReference type="CDD" id="cd00093">
    <property type="entry name" value="HTH_XRE"/>
    <property type="match status" value="1"/>
</dbReference>
<organism evidence="2 3">
    <name type="scientific">Candidatus Roizmanbacteria bacterium CG22_combo_CG10-13_8_21_14_all_33_16</name>
    <dbReference type="NCBI Taxonomy" id="1974859"/>
    <lineage>
        <taxon>Bacteria</taxon>
        <taxon>Candidatus Roizmaniibacteriota</taxon>
    </lineage>
</organism>
<feature type="domain" description="HTH cro/C1-type" evidence="1">
    <location>
        <begin position="17"/>
        <end position="71"/>
    </location>
</feature>
<proteinExistence type="predicted"/>
<dbReference type="Gene3D" id="1.10.260.40">
    <property type="entry name" value="lambda repressor-like DNA-binding domains"/>
    <property type="match status" value="1"/>
</dbReference>
<dbReference type="EMBL" id="PCTD01000198">
    <property type="protein sequence ID" value="PIP64078.1"/>
    <property type="molecule type" value="Genomic_DNA"/>
</dbReference>
<protein>
    <recommendedName>
        <fullName evidence="1">HTH cro/C1-type domain-containing protein</fullName>
    </recommendedName>
</protein>